<dbReference type="EMBL" id="CM037160">
    <property type="protein sequence ID" value="KAH7839619.1"/>
    <property type="molecule type" value="Genomic_DNA"/>
</dbReference>
<organism evidence="1 2">
    <name type="scientific">Vaccinium darrowii</name>
    <dbReference type="NCBI Taxonomy" id="229202"/>
    <lineage>
        <taxon>Eukaryota</taxon>
        <taxon>Viridiplantae</taxon>
        <taxon>Streptophyta</taxon>
        <taxon>Embryophyta</taxon>
        <taxon>Tracheophyta</taxon>
        <taxon>Spermatophyta</taxon>
        <taxon>Magnoliopsida</taxon>
        <taxon>eudicotyledons</taxon>
        <taxon>Gunneridae</taxon>
        <taxon>Pentapetalae</taxon>
        <taxon>asterids</taxon>
        <taxon>Ericales</taxon>
        <taxon>Ericaceae</taxon>
        <taxon>Vaccinioideae</taxon>
        <taxon>Vaccinieae</taxon>
        <taxon>Vaccinium</taxon>
    </lineage>
</organism>
<evidence type="ECO:0000313" key="1">
    <source>
        <dbReference type="EMBL" id="KAH7839619.1"/>
    </source>
</evidence>
<comment type="caution">
    <text evidence="1">The sequence shown here is derived from an EMBL/GenBank/DDBJ whole genome shotgun (WGS) entry which is preliminary data.</text>
</comment>
<sequence length="211" mass="23065">MGNCSPKGISEAEGRNSIRVLTDSGDIVEFEGPKSVKEVLKDYPGHGVYAKARMSSALLDHELLQGGQLYYLLPLVETRKIGKQNADSAYEAEPIRMSTSAAVEVLPPPQKGVWRVKLVMDTKQLEEILSKEVNMEALIEQMRLAASSASASAAPKRRKMISWGQWGENWKPIVANLFKGNGDHRSREQSPDSCIGSPSQGKVANELSLAT</sequence>
<name>A0ACB7XFU5_9ERIC</name>
<dbReference type="Proteomes" id="UP000828048">
    <property type="component" value="Chromosome 10"/>
</dbReference>
<proteinExistence type="predicted"/>
<gene>
    <name evidence="1" type="ORF">Vadar_006372</name>
</gene>
<accession>A0ACB7XFU5</accession>
<keyword evidence="2" id="KW-1185">Reference proteome</keyword>
<evidence type="ECO:0000313" key="2">
    <source>
        <dbReference type="Proteomes" id="UP000828048"/>
    </source>
</evidence>
<reference evidence="1 2" key="1">
    <citation type="journal article" date="2021" name="Hortic Res">
        <title>High-quality reference genome and annotation aids understanding of berry development for evergreen blueberry (Vaccinium darrowii).</title>
        <authorList>
            <person name="Yu J."/>
            <person name="Hulse-Kemp A.M."/>
            <person name="Babiker E."/>
            <person name="Staton M."/>
        </authorList>
    </citation>
    <scope>NUCLEOTIDE SEQUENCE [LARGE SCALE GENOMIC DNA]</scope>
    <source>
        <strain evidence="2">cv. NJ 8807/NJ 8810</strain>
        <tissue evidence="1">Young leaf</tissue>
    </source>
</reference>
<protein>
    <submittedName>
        <fullName evidence="1">Uncharacterized protein</fullName>
    </submittedName>
</protein>